<dbReference type="Gene3D" id="1.10.510.10">
    <property type="entry name" value="Transferase(Phosphotransferase) domain 1"/>
    <property type="match status" value="1"/>
</dbReference>
<dbReference type="Proteomes" id="UP000565579">
    <property type="component" value="Unassembled WGS sequence"/>
</dbReference>
<dbReference type="PROSITE" id="PS50011">
    <property type="entry name" value="PROTEIN_KINASE_DOM"/>
    <property type="match status" value="1"/>
</dbReference>
<dbReference type="AlphaFoldDB" id="A0A7X0NVN5"/>
<feature type="domain" description="Protein kinase" evidence="1">
    <location>
        <begin position="1"/>
        <end position="159"/>
    </location>
</feature>
<gene>
    <name evidence="2" type="ORF">HD593_005289</name>
</gene>
<dbReference type="GO" id="GO:0005524">
    <property type="term" value="F:ATP binding"/>
    <property type="evidence" value="ECO:0007669"/>
    <property type="project" value="InterPro"/>
</dbReference>
<accession>A0A7X0NVN5</accession>
<keyword evidence="3" id="KW-1185">Reference proteome</keyword>
<dbReference type="SUPFAM" id="SSF56112">
    <property type="entry name" value="Protein kinase-like (PK-like)"/>
    <property type="match status" value="1"/>
</dbReference>
<proteinExistence type="predicted"/>
<dbReference type="InterPro" id="IPR000719">
    <property type="entry name" value="Prot_kinase_dom"/>
</dbReference>
<dbReference type="Gene3D" id="3.30.200.20">
    <property type="entry name" value="Phosphorylase Kinase, domain 1"/>
    <property type="match status" value="1"/>
</dbReference>
<comment type="caution">
    <text evidence="2">The sequence shown here is derived from an EMBL/GenBank/DDBJ whole genome shotgun (WGS) entry which is preliminary data.</text>
</comment>
<evidence type="ECO:0000313" key="3">
    <source>
        <dbReference type="Proteomes" id="UP000565579"/>
    </source>
</evidence>
<keyword evidence="2" id="KW-0723">Serine/threonine-protein kinase</keyword>
<dbReference type="RefSeq" id="WP_246546732.1">
    <property type="nucleotide sequence ID" value="NZ_JACHMI010000001.1"/>
</dbReference>
<sequence>MGTVWLAEDRGGRRVAVKVINAELAREPEFRERFRQEATAARRVRRFCTGPVLDAGLDQDPLWVATDFIDGPSLQEAVSANGPLRGADLDALAVGIATALTAIHQAKVVDRDPQTLQRAAVTGRPAGHRLRDRPRSGRHRAVDAFRDGHRHPRLHRAGI</sequence>
<dbReference type="GO" id="GO:0004674">
    <property type="term" value="F:protein serine/threonine kinase activity"/>
    <property type="evidence" value="ECO:0007669"/>
    <property type="project" value="UniProtKB-KW"/>
</dbReference>
<reference evidence="2 3" key="1">
    <citation type="submission" date="2020-08" db="EMBL/GenBank/DDBJ databases">
        <title>Sequencing the genomes of 1000 actinobacteria strains.</title>
        <authorList>
            <person name="Klenk H.-P."/>
        </authorList>
    </citation>
    <scope>NUCLEOTIDE SEQUENCE [LARGE SCALE GENOMIC DNA]</scope>
    <source>
        <strain evidence="2 3">DSM 43768</strain>
    </source>
</reference>
<organism evidence="2 3">
    <name type="scientific">Nonomuraea rubra</name>
    <dbReference type="NCBI Taxonomy" id="46180"/>
    <lineage>
        <taxon>Bacteria</taxon>
        <taxon>Bacillati</taxon>
        <taxon>Actinomycetota</taxon>
        <taxon>Actinomycetes</taxon>
        <taxon>Streptosporangiales</taxon>
        <taxon>Streptosporangiaceae</taxon>
        <taxon>Nonomuraea</taxon>
    </lineage>
</organism>
<protein>
    <submittedName>
        <fullName evidence="2">Serine/threonine protein kinase</fullName>
    </submittedName>
</protein>
<dbReference type="EMBL" id="JACHMI010000001">
    <property type="protein sequence ID" value="MBB6550494.1"/>
    <property type="molecule type" value="Genomic_DNA"/>
</dbReference>
<dbReference type="InterPro" id="IPR011009">
    <property type="entry name" value="Kinase-like_dom_sf"/>
</dbReference>
<keyword evidence="2" id="KW-0808">Transferase</keyword>
<evidence type="ECO:0000259" key="1">
    <source>
        <dbReference type="PROSITE" id="PS50011"/>
    </source>
</evidence>
<keyword evidence="2" id="KW-0418">Kinase</keyword>
<evidence type="ECO:0000313" key="2">
    <source>
        <dbReference type="EMBL" id="MBB6550494.1"/>
    </source>
</evidence>
<name>A0A7X0NVN5_9ACTN</name>